<reference evidence="2 3" key="1">
    <citation type="submission" date="2021-03" db="EMBL/GenBank/DDBJ databases">
        <title>Enterococcal diversity collection.</title>
        <authorList>
            <person name="Gilmore M.S."/>
            <person name="Schwartzman J."/>
            <person name="Van Tyne D."/>
            <person name="Martin M."/>
            <person name="Earl A.M."/>
            <person name="Manson A.L."/>
            <person name="Straub T."/>
            <person name="Salamzade R."/>
            <person name="Saavedra J."/>
            <person name="Lebreton F."/>
            <person name="Prichula J."/>
            <person name="Schaufler K."/>
            <person name="Gaca A."/>
            <person name="Sgardioli B."/>
            <person name="Wagenaar J."/>
            <person name="Strong T."/>
        </authorList>
    </citation>
    <scope>NUCLEOTIDE SEQUENCE [LARGE SCALE GENOMIC DNA]</scope>
    <source>
        <strain evidence="2 3">669A</strain>
    </source>
</reference>
<accession>A0ABS3L977</accession>
<evidence type="ECO:0000256" key="1">
    <source>
        <dbReference type="SAM" id="Phobius"/>
    </source>
</evidence>
<organism evidence="2 3">
    <name type="scientific">Candidatus Enterococcus moelleringii</name>
    <dbReference type="NCBI Taxonomy" id="2815325"/>
    <lineage>
        <taxon>Bacteria</taxon>
        <taxon>Bacillati</taxon>
        <taxon>Bacillota</taxon>
        <taxon>Bacilli</taxon>
        <taxon>Lactobacillales</taxon>
        <taxon>Enterococcaceae</taxon>
        <taxon>Enterococcus</taxon>
    </lineage>
</organism>
<dbReference type="Proteomes" id="UP000664601">
    <property type="component" value="Unassembled WGS sequence"/>
</dbReference>
<dbReference type="EMBL" id="JAFREM010000013">
    <property type="protein sequence ID" value="MBO1306175.1"/>
    <property type="molecule type" value="Genomic_DNA"/>
</dbReference>
<comment type="caution">
    <text evidence="2">The sequence shown here is derived from an EMBL/GenBank/DDBJ whole genome shotgun (WGS) entry which is preliminary data.</text>
</comment>
<feature type="transmembrane region" description="Helical" evidence="1">
    <location>
        <begin position="12"/>
        <end position="31"/>
    </location>
</feature>
<evidence type="ECO:0000313" key="3">
    <source>
        <dbReference type="Proteomes" id="UP000664601"/>
    </source>
</evidence>
<keyword evidence="1" id="KW-0472">Membrane</keyword>
<keyword evidence="1" id="KW-1133">Transmembrane helix</keyword>
<feature type="transmembrane region" description="Helical" evidence="1">
    <location>
        <begin position="37"/>
        <end position="59"/>
    </location>
</feature>
<sequence length="65" mass="7379">MKTSRLTIYVRRINIVLGAIAFASILAGLAITEKRSMFFNLCSAALLLSIAIQIVWFLWDTFKKE</sequence>
<keyword evidence="3" id="KW-1185">Reference proteome</keyword>
<protein>
    <submittedName>
        <fullName evidence="2">Uncharacterized protein</fullName>
    </submittedName>
</protein>
<dbReference type="RefSeq" id="WP_207673107.1">
    <property type="nucleotide sequence ID" value="NZ_JAFREM010000013.1"/>
</dbReference>
<gene>
    <name evidence="2" type="ORF">JZO70_08385</name>
</gene>
<name>A0ABS3L977_9ENTE</name>
<proteinExistence type="predicted"/>
<evidence type="ECO:0000313" key="2">
    <source>
        <dbReference type="EMBL" id="MBO1306175.1"/>
    </source>
</evidence>
<keyword evidence="1" id="KW-0812">Transmembrane</keyword>